<keyword evidence="5 10" id="KW-0963">Cytoplasm</keyword>
<comment type="caution">
    <text evidence="13">The sequence shown here is derived from an EMBL/GenBank/DDBJ whole genome shotgun (WGS) entry which is preliminary data.</text>
</comment>
<dbReference type="NCBIfam" id="TIGR01135">
    <property type="entry name" value="glmS"/>
    <property type="match status" value="1"/>
</dbReference>
<evidence type="ECO:0000313" key="13">
    <source>
        <dbReference type="EMBL" id="TFZ39675.1"/>
    </source>
</evidence>
<dbReference type="PROSITE" id="PS51278">
    <property type="entry name" value="GATASE_TYPE_2"/>
    <property type="match status" value="1"/>
</dbReference>
<dbReference type="PANTHER" id="PTHR10937">
    <property type="entry name" value="GLUCOSAMINE--FRUCTOSE-6-PHOSPHATE AMINOTRANSFERASE, ISOMERIZING"/>
    <property type="match status" value="1"/>
</dbReference>
<evidence type="ECO:0000256" key="7">
    <source>
        <dbReference type="ARBA" id="ARBA00022679"/>
    </source>
</evidence>
<dbReference type="OrthoDB" id="106547at2"/>
<dbReference type="AlphaFoldDB" id="A0A4Z0D2X1"/>
<evidence type="ECO:0000256" key="5">
    <source>
        <dbReference type="ARBA" id="ARBA00022490"/>
    </source>
</evidence>
<keyword evidence="9" id="KW-0315">Glutamine amidotransferase</keyword>
<evidence type="ECO:0000256" key="6">
    <source>
        <dbReference type="ARBA" id="ARBA00022576"/>
    </source>
</evidence>
<dbReference type="SUPFAM" id="SSF53697">
    <property type="entry name" value="SIS domain"/>
    <property type="match status" value="1"/>
</dbReference>
<evidence type="ECO:0000256" key="2">
    <source>
        <dbReference type="ARBA" id="ARBA00004496"/>
    </source>
</evidence>
<comment type="subcellular location">
    <subcellularLocation>
        <location evidence="2 10">Cytoplasm</location>
    </subcellularLocation>
</comment>
<dbReference type="Gene3D" id="3.40.50.10490">
    <property type="entry name" value="Glucose-6-phosphate isomerase like protein, domain 1"/>
    <property type="match status" value="2"/>
</dbReference>
<feature type="active site" description="For Fru-6P isomerization activity" evidence="10">
    <location>
        <position position="604"/>
    </location>
</feature>
<evidence type="ECO:0000259" key="12">
    <source>
        <dbReference type="PROSITE" id="PS51464"/>
    </source>
</evidence>
<reference evidence="13 14" key="1">
    <citation type="submission" date="2019-03" db="EMBL/GenBank/DDBJ databases">
        <title>Draft genome sequence data and analysis of a Fermenting Bacterium, Soehngenia longevitae strain 1933PT, isolated from petroleum reservoir in Azerbaijan.</title>
        <authorList>
            <person name="Grouzdev D.S."/>
            <person name="Bidzhieva S.K."/>
            <person name="Sokolova D.S."/>
            <person name="Tourova T.P."/>
            <person name="Poltaraus A.B."/>
            <person name="Nazina T.N."/>
        </authorList>
    </citation>
    <scope>NUCLEOTIDE SEQUENCE [LARGE SCALE GENOMIC DNA]</scope>
    <source>
        <strain evidence="13 14">1933P</strain>
    </source>
</reference>
<dbReference type="HAMAP" id="MF_00164">
    <property type="entry name" value="GlmS"/>
    <property type="match status" value="1"/>
</dbReference>
<feature type="domain" description="SIS" evidence="12">
    <location>
        <begin position="285"/>
        <end position="424"/>
    </location>
</feature>
<dbReference type="EC" id="2.6.1.16" evidence="3 10"/>
<protein>
    <recommendedName>
        <fullName evidence="4 10">Glutamine--fructose-6-phosphate aminotransferase [isomerizing]</fullName>
        <ecNumber evidence="3 10">2.6.1.16</ecNumber>
    </recommendedName>
    <alternativeName>
        <fullName evidence="10">D-fructose-6-phosphate amidotransferase</fullName>
    </alternativeName>
    <alternativeName>
        <fullName evidence="10">GFAT</fullName>
    </alternativeName>
    <alternativeName>
        <fullName evidence="10">Glucosamine-6-phosphate synthase</fullName>
    </alternativeName>
    <alternativeName>
        <fullName evidence="10">Hexosephosphate aminotransferase</fullName>
    </alternativeName>
    <alternativeName>
        <fullName evidence="10">L-glutamine--D-fructose-6-phosphate amidotransferase</fullName>
    </alternativeName>
</protein>
<dbReference type="GO" id="GO:0097367">
    <property type="term" value="F:carbohydrate derivative binding"/>
    <property type="evidence" value="ECO:0007669"/>
    <property type="project" value="InterPro"/>
</dbReference>
<dbReference type="GO" id="GO:0006487">
    <property type="term" value="P:protein N-linked glycosylation"/>
    <property type="evidence" value="ECO:0007669"/>
    <property type="project" value="TreeGrafter"/>
</dbReference>
<dbReference type="GO" id="GO:0006002">
    <property type="term" value="P:fructose 6-phosphate metabolic process"/>
    <property type="evidence" value="ECO:0007669"/>
    <property type="project" value="TreeGrafter"/>
</dbReference>
<evidence type="ECO:0000313" key="14">
    <source>
        <dbReference type="Proteomes" id="UP000298381"/>
    </source>
</evidence>
<comment type="function">
    <text evidence="10">Catalyzes the first step in hexosamine metabolism, converting fructose-6P into glucosamine-6P using glutamine as a nitrogen source.</text>
</comment>
<dbReference type="CDD" id="cd05008">
    <property type="entry name" value="SIS_GlmS_GlmD_1"/>
    <property type="match status" value="1"/>
</dbReference>
<dbReference type="GO" id="GO:0005829">
    <property type="term" value="C:cytosol"/>
    <property type="evidence" value="ECO:0007669"/>
    <property type="project" value="TreeGrafter"/>
</dbReference>
<dbReference type="InterPro" id="IPR035466">
    <property type="entry name" value="GlmS/AgaS_SIS"/>
</dbReference>
<dbReference type="EMBL" id="SRIB01000010">
    <property type="protein sequence ID" value="TFZ39675.1"/>
    <property type="molecule type" value="Genomic_DNA"/>
</dbReference>
<keyword evidence="6 10" id="KW-0032">Aminotransferase</keyword>
<keyword evidence="8" id="KW-0677">Repeat</keyword>
<feature type="initiator methionine" description="Removed" evidence="10">
    <location>
        <position position="1"/>
    </location>
</feature>
<dbReference type="GO" id="GO:0005975">
    <property type="term" value="P:carbohydrate metabolic process"/>
    <property type="evidence" value="ECO:0007669"/>
    <property type="project" value="UniProtKB-UniRule"/>
</dbReference>
<dbReference type="GO" id="GO:0006047">
    <property type="term" value="P:UDP-N-acetylglucosamine metabolic process"/>
    <property type="evidence" value="ECO:0007669"/>
    <property type="project" value="TreeGrafter"/>
</dbReference>
<evidence type="ECO:0000256" key="4">
    <source>
        <dbReference type="ARBA" id="ARBA00016090"/>
    </source>
</evidence>
<dbReference type="FunFam" id="3.60.20.10:FF:000006">
    <property type="entry name" value="Glutamine--fructose-6-phosphate aminotransferase [isomerizing]"/>
    <property type="match status" value="1"/>
</dbReference>
<gene>
    <name evidence="10 13" type="primary">glmS</name>
    <name evidence="13" type="ORF">E4100_07610</name>
</gene>
<evidence type="ECO:0000256" key="3">
    <source>
        <dbReference type="ARBA" id="ARBA00012916"/>
    </source>
</evidence>
<dbReference type="InterPro" id="IPR047084">
    <property type="entry name" value="GFAT_N"/>
</dbReference>
<comment type="subunit">
    <text evidence="10">Homodimer.</text>
</comment>
<dbReference type="Proteomes" id="UP000298381">
    <property type="component" value="Unassembled WGS sequence"/>
</dbReference>
<evidence type="ECO:0000259" key="11">
    <source>
        <dbReference type="PROSITE" id="PS51278"/>
    </source>
</evidence>
<dbReference type="InterPro" id="IPR017932">
    <property type="entry name" value="GATase_2_dom"/>
</dbReference>
<keyword evidence="14" id="KW-1185">Reference proteome</keyword>
<sequence length="609" mass="67935">MCGIVGYVGNKNAQEVIIDGLEKLEYRGYDSSGVGIIENGKLRVRKMAGRLSNLEKSLEENPINGNVGIGHTRWATHGIPSDINSHPHTNSSGTIAVVHNGIIENYREIKEDLEKNGYKFISDTDTEVVAHLIDFFYDGDLLEAVFKAEDRLKGAYALAIVSENNPDEIVAVRNESPLILGVGENETIVASDIPAVLKYTKKVVYLDNKDIIRITKAGYEVYDKDRKKVNRRSEEISWDVESASKEGYAHFMLKEIYQQPTAIRDTVERRIDEKGNIVLENISITKEVLEKINKIYIVACGTAYHAGLIGKYLFQTFLKVDTIADIASEFRYSEHNIDENTLVVIVSQSGETADTLQALKDAKEKGARILSITNVVGSSIARESDDVFYTWAGPEIAVASTKAYTTQLVAFYLMALHFGRLKNTIELTCYEEILNELRTLPEKLQITLSECDKKAKNISETIKDKQSVFYLGRGLDYYTALEGALKLKEISYIHTEAFPAGELKHGSIALIEEGTPVIAFATQSLIYDKIVSNIKEVKARGAYVVGVTRKKNEDLKEICDEVVLLEESFNIFMPLISVVVAQLISYYTALLKGNDVDKPRNLAKSVTVE</sequence>
<dbReference type="CDD" id="cd00714">
    <property type="entry name" value="GFAT"/>
    <property type="match status" value="1"/>
</dbReference>
<dbReference type="FunFam" id="3.40.50.10490:FF:000001">
    <property type="entry name" value="Glutamine--fructose-6-phosphate aminotransferase [isomerizing]"/>
    <property type="match status" value="1"/>
</dbReference>
<dbReference type="PANTHER" id="PTHR10937:SF0">
    <property type="entry name" value="GLUTAMINE--FRUCTOSE-6-PHOSPHATE TRANSAMINASE (ISOMERIZING)"/>
    <property type="match status" value="1"/>
</dbReference>
<evidence type="ECO:0000256" key="1">
    <source>
        <dbReference type="ARBA" id="ARBA00001031"/>
    </source>
</evidence>
<dbReference type="InterPro" id="IPR005855">
    <property type="entry name" value="GFAT"/>
</dbReference>
<dbReference type="InterPro" id="IPR046348">
    <property type="entry name" value="SIS_dom_sf"/>
</dbReference>
<comment type="catalytic activity">
    <reaction evidence="1 10">
        <text>D-fructose 6-phosphate + L-glutamine = D-glucosamine 6-phosphate + L-glutamate</text>
        <dbReference type="Rhea" id="RHEA:13237"/>
        <dbReference type="ChEBI" id="CHEBI:29985"/>
        <dbReference type="ChEBI" id="CHEBI:58359"/>
        <dbReference type="ChEBI" id="CHEBI:58725"/>
        <dbReference type="ChEBI" id="CHEBI:61527"/>
        <dbReference type="EC" id="2.6.1.16"/>
    </reaction>
</comment>
<dbReference type="SUPFAM" id="SSF56235">
    <property type="entry name" value="N-terminal nucleophile aminohydrolases (Ntn hydrolases)"/>
    <property type="match status" value="1"/>
</dbReference>
<dbReference type="NCBIfam" id="NF001484">
    <property type="entry name" value="PRK00331.1"/>
    <property type="match status" value="1"/>
</dbReference>
<organism evidence="13 14">
    <name type="scientific">Soehngenia longivitae</name>
    <dbReference type="NCBI Taxonomy" id="2562294"/>
    <lineage>
        <taxon>Bacteria</taxon>
        <taxon>Bacillati</taxon>
        <taxon>Bacillota</taxon>
        <taxon>Tissierellia</taxon>
        <taxon>Tissierellales</taxon>
        <taxon>Tissierellaceae</taxon>
        <taxon>Soehngenia</taxon>
    </lineage>
</organism>
<dbReference type="FunFam" id="3.40.50.10490:FF:000022">
    <property type="entry name" value="Glutamine--fructose-6-phosphate aminotransferase [isomerizing]"/>
    <property type="match status" value="1"/>
</dbReference>
<dbReference type="InterPro" id="IPR029055">
    <property type="entry name" value="Ntn_hydrolases_N"/>
</dbReference>
<dbReference type="CDD" id="cd05009">
    <property type="entry name" value="SIS_GlmS_GlmD_2"/>
    <property type="match status" value="1"/>
</dbReference>
<feature type="domain" description="Glutamine amidotransferase type-2" evidence="11">
    <location>
        <begin position="2"/>
        <end position="217"/>
    </location>
</feature>
<dbReference type="RefSeq" id="WP_135271443.1">
    <property type="nucleotide sequence ID" value="NZ_SRIB01000010.1"/>
</dbReference>
<evidence type="ECO:0000256" key="9">
    <source>
        <dbReference type="ARBA" id="ARBA00022962"/>
    </source>
</evidence>
<dbReference type="InterPro" id="IPR035490">
    <property type="entry name" value="GlmS/FrlB_SIS"/>
</dbReference>
<dbReference type="PROSITE" id="PS51464">
    <property type="entry name" value="SIS"/>
    <property type="match status" value="2"/>
</dbReference>
<dbReference type="Gene3D" id="3.60.20.10">
    <property type="entry name" value="Glutamine Phosphoribosylpyrophosphate, subunit 1, domain 1"/>
    <property type="match status" value="1"/>
</dbReference>
<evidence type="ECO:0000256" key="10">
    <source>
        <dbReference type="HAMAP-Rule" id="MF_00164"/>
    </source>
</evidence>
<dbReference type="GO" id="GO:0004360">
    <property type="term" value="F:glutamine-fructose-6-phosphate transaminase (isomerizing) activity"/>
    <property type="evidence" value="ECO:0007669"/>
    <property type="project" value="UniProtKB-UniRule"/>
</dbReference>
<proteinExistence type="inferred from homology"/>
<evidence type="ECO:0000256" key="8">
    <source>
        <dbReference type="ARBA" id="ARBA00022737"/>
    </source>
</evidence>
<keyword evidence="7 10" id="KW-0808">Transferase</keyword>
<name>A0A4Z0D2X1_9FIRM</name>
<dbReference type="Pfam" id="PF13522">
    <property type="entry name" value="GATase_6"/>
    <property type="match status" value="1"/>
</dbReference>
<accession>A0A4Z0D2X1</accession>
<dbReference type="InterPro" id="IPR001347">
    <property type="entry name" value="SIS_dom"/>
</dbReference>
<feature type="domain" description="SIS" evidence="12">
    <location>
        <begin position="458"/>
        <end position="599"/>
    </location>
</feature>
<feature type="active site" description="Nucleophile; for GATase activity" evidence="10">
    <location>
        <position position="2"/>
    </location>
</feature>
<dbReference type="Pfam" id="PF01380">
    <property type="entry name" value="SIS"/>
    <property type="match status" value="2"/>
</dbReference>